<keyword evidence="3" id="KW-0967">Endosome</keyword>
<evidence type="ECO:0000259" key="4">
    <source>
        <dbReference type="Pfam" id="PF16746"/>
    </source>
</evidence>
<dbReference type="InterPro" id="IPR027267">
    <property type="entry name" value="AH/BAR_dom_sf"/>
</dbReference>
<accession>A0AAN7MM75</accession>
<evidence type="ECO:0000313" key="6">
    <source>
        <dbReference type="Proteomes" id="UP001333110"/>
    </source>
</evidence>
<dbReference type="GO" id="GO:0005096">
    <property type="term" value="F:GTPase activator activity"/>
    <property type="evidence" value="ECO:0007669"/>
    <property type="project" value="UniProtKB-KW"/>
</dbReference>
<gene>
    <name evidence="5" type="ORF">QYF61_002567</name>
</gene>
<evidence type="ECO:0000256" key="3">
    <source>
        <dbReference type="RuleBase" id="RU369028"/>
    </source>
</evidence>
<protein>
    <recommendedName>
        <fullName evidence="3">Arf-GAP with coiled-coil, ANK repeat and PH domain-containing protein</fullName>
        <shortName evidence="3">Cnt-b</shortName>
    </recommendedName>
    <alternativeName>
        <fullName evidence="3">Centaurin-beta</fullName>
    </alternativeName>
</protein>
<dbReference type="Gene3D" id="1.20.1270.60">
    <property type="entry name" value="Arfaptin homology (AH) domain/BAR domain"/>
    <property type="match status" value="1"/>
</dbReference>
<organism evidence="5 6">
    <name type="scientific">Mycteria americana</name>
    <name type="common">Wood stork</name>
    <dbReference type="NCBI Taxonomy" id="33587"/>
    <lineage>
        <taxon>Eukaryota</taxon>
        <taxon>Metazoa</taxon>
        <taxon>Chordata</taxon>
        <taxon>Craniata</taxon>
        <taxon>Vertebrata</taxon>
        <taxon>Euteleostomi</taxon>
        <taxon>Archelosauria</taxon>
        <taxon>Archosauria</taxon>
        <taxon>Dinosauria</taxon>
        <taxon>Saurischia</taxon>
        <taxon>Theropoda</taxon>
        <taxon>Coelurosauria</taxon>
        <taxon>Aves</taxon>
        <taxon>Neognathae</taxon>
        <taxon>Neoaves</taxon>
        <taxon>Aequornithes</taxon>
        <taxon>Ciconiiformes</taxon>
        <taxon>Ciconiidae</taxon>
        <taxon>Mycteria</taxon>
    </lineage>
</organism>
<dbReference type="PANTHER" id="PTHR23180:SF407">
    <property type="entry name" value="ARF-GAP WITH COILED-COIL, ANK REPEAT AND PH DOMAIN-CONTAINING PROTEIN 3"/>
    <property type="match status" value="1"/>
</dbReference>
<dbReference type="Proteomes" id="UP001333110">
    <property type="component" value="Unassembled WGS sequence"/>
</dbReference>
<keyword evidence="1 3" id="KW-0479">Metal-binding</keyword>
<comment type="domain">
    <text evidence="3">PH domain binds phospholipids including phosphatidic acid, phosphatidylinositol 3-phosphate, phosphatidylinositol 3,5-bisphosphate (PIP2) and phosphatidylinositol 3,4,5-trisphosphate (PIP3). May mediate protein binding to PIP2 or PIP3 containing membranes.</text>
</comment>
<name>A0AAN7MM75_MYCAM</name>
<comment type="function">
    <text evidence="3">GTPase-activating protein for the ADP ribosylation factor family.</text>
</comment>
<proteinExistence type="predicted"/>
<comment type="caution">
    <text evidence="5">The sequence shown here is derived from an EMBL/GenBank/DDBJ whole genome shotgun (WGS) entry which is preliminary data.</text>
</comment>
<comment type="subcellular location">
    <subcellularLocation>
        <location evidence="3">Endosome membrane</location>
        <topology evidence="3">Peripheral membrane protein</topology>
    </subcellularLocation>
</comment>
<reference evidence="5 6" key="1">
    <citation type="journal article" date="2023" name="J. Hered.">
        <title>Chromosome-level genome of the wood stork (Mycteria americana) provides insight into avian chromosome evolution.</title>
        <authorList>
            <person name="Flamio R. Jr."/>
            <person name="Ramstad K.M."/>
        </authorList>
    </citation>
    <scope>NUCLEOTIDE SEQUENCE [LARGE SCALE GENOMIC DNA]</scope>
    <source>
        <strain evidence="5">JAX WOST 10</strain>
    </source>
</reference>
<dbReference type="InterPro" id="IPR045258">
    <property type="entry name" value="ACAP1/2/3-like"/>
</dbReference>
<keyword evidence="6" id="KW-1185">Reference proteome</keyword>
<keyword evidence="3" id="KW-0863">Zinc-finger</keyword>
<dbReference type="GO" id="GO:0010008">
    <property type="term" value="C:endosome membrane"/>
    <property type="evidence" value="ECO:0007669"/>
    <property type="project" value="UniProtKB-SubCell"/>
</dbReference>
<feature type="domain" description="BAR" evidence="4">
    <location>
        <begin position="11"/>
        <end position="73"/>
    </location>
</feature>
<comment type="domain">
    <text evidence="3">The BAR domain mediates homodimerization, it can neither bind membrane nor impart curvature, but instead requires the neighboring PH domain to achieve these functions.</text>
</comment>
<dbReference type="InterPro" id="IPR004148">
    <property type="entry name" value="BAR_dom"/>
</dbReference>
<dbReference type="SUPFAM" id="SSF103657">
    <property type="entry name" value="BAR/IMD domain-like"/>
    <property type="match status" value="1"/>
</dbReference>
<keyword evidence="3" id="KW-0040">ANK repeat</keyword>
<evidence type="ECO:0000313" key="5">
    <source>
        <dbReference type="EMBL" id="KAK4809670.1"/>
    </source>
</evidence>
<sequence length="113" mass="13033">MILTISSSLGSSDVRKFKETKKQFDKVREDMEISLVKNAQAPRHKPHEVEEATGTLTITRKCFRHLALDYVLQPLERQTLVDLLHLLHLAELIFIVFDFVNRPEIGMVKFQGS</sequence>
<dbReference type="GO" id="GO:0008270">
    <property type="term" value="F:zinc ion binding"/>
    <property type="evidence" value="ECO:0007669"/>
    <property type="project" value="UniProtKB-KW"/>
</dbReference>
<comment type="activity regulation">
    <text evidence="3">GAP activity stimulated by phosphatidylinositol 4,5-bisphosphate (PIP2) and phosphatidic acid.</text>
</comment>
<keyword evidence="3" id="KW-0677">Repeat</keyword>
<keyword evidence="3" id="KW-0343">GTPase activation</keyword>
<dbReference type="PANTHER" id="PTHR23180">
    <property type="entry name" value="CENTAURIN/ARF"/>
    <property type="match status" value="1"/>
</dbReference>
<dbReference type="AlphaFoldDB" id="A0AAN7MM75"/>
<evidence type="ECO:0000256" key="1">
    <source>
        <dbReference type="ARBA" id="ARBA00022723"/>
    </source>
</evidence>
<keyword evidence="2 3" id="KW-0862">Zinc</keyword>
<dbReference type="EMBL" id="JAUNZN010000020">
    <property type="protein sequence ID" value="KAK4809670.1"/>
    <property type="molecule type" value="Genomic_DNA"/>
</dbReference>
<evidence type="ECO:0000256" key="2">
    <source>
        <dbReference type="ARBA" id="ARBA00022833"/>
    </source>
</evidence>
<dbReference type="Pfam" id="PF16746">
    <property type="entry name" value="BAR_3"/>
    <property type="match status" value="1"/>
</dbReference>